<reference evidence="2 3" key="1">
    <citation type="submission" date="2020-08" db="EMBL/GenBank/DDBJ databases">
        <title>A Genomic Blueprint of the Chicken Gut Microbiome.</title>
        <authorList>
            <person name="Gilroy R."/>
            <person name="Ravi A."/>
            <person name="Getino M."/>
            <person name="Pursley I."/>
            <person name="Horton D.L."/>
            <person name="Alikhan N.-F."/>
            <person name="Baker D."/>
            <person name="Gharbi K."/>
            <person name="Hall N."/>
            <person name="Watson M."/>
            <person name="Adriaenssens E.M."/>
            <person name="Foster-Nyarko E."/>
            <person name="Jarju S."/>
            <person name="Secka A."/>
            <person name="Antonio M."/>
            <person name="Oren A."/>
            <person name="Chaudhuri R."/>
            <person name="La Ragione R.M."/>
            <person name="Hildebrand F."/>
            <person name="Pallen M.J."/>
        </authorList>
    </citation>
    <scope>NUCLEOTIDE SEQUENCE [LARGE SCALE GENOMIC DNA]</scope>
    <source>
        <strain evidence="2 3">Sa1CVA4</strain>
    </source>
</reference>
<dbReference type="GO" id="GO:0008168">
    <property type="term" value="F:methyltransferase activity"/>
    <property type="evidence" value="ECO:0007669"/>
    <property type="project" value="UniProtKB-KW"/>
</dbReference>
<dbReference type="EMBL" id="JACSPS010000002">
    <property type="protein sequence ID" value="MBD8018258.1"/>
    <property type="molecule type" value="Genomic_DNA"/>
</dbReference>
<keyword evidence="2" id="KW-0808">Transferase</keyword>
<feature type="domain" description="Methyltransferase type 11" evidence="1">
    <location>
        <begin position="121"/>
        <end position="170"/>
    </location>
</feature>
<keyword evidence="2" id="KW-0489">Methyltransferase</keyword>
<accession>A0ABR8WMT4</accession>
<dbReference type="InterPro" id="IPR013216">
    <property type="entry name" value="Methyltransf_11"/>
</dbReference>
<evidence type="ECO:0000313" key="3">
    <source>
        <dbReference type="Proteomes" id="UP000626242"/>
    </source>
</evidence>
<organism evidence="2 3">
    <name type="scientific">Kaistella pullorum</name>
    <dbReference type="NCBI Taxonomy" id="2763074"/>
    <lineage>
        <taxon>Bacteria</taxon>
        <taxon>Pseudomonadati</taxon>
        <taxon>Bacteroidota</taxon>
        <taxon>Flavobacteriia</taxon>
        <taxon>Flavobacteriales</taxon>
        <taxon>Weeksellaceae</taxon>
        <taxon>Chryseobacterium group</taxon>
        <taxon>Kaistella</taxon>
    </lineage>
</organism>
<sequence>MIKSIYQQLFSEKLRLQLHISLRKLKALTLSGNNVYCPCCEQSFSKFLSKGNGLETRDNAICPNCGSLERTRLLYLYLKNETEIFQDSPHILHFAPEEVLKQKLLPNPKYIDADLNPNFARTQMDITDIKFPHNHFDYIICSHVLGHVPDEEKAVTELYRVLKPSGTIFFLSLLNPDSAFTIEEPSRADSAEEKLKLYGEKDLQRLYGLDFSARVSRPEVKVERIDYRENFSSEERRKMSLGDGKREIIFKVSKI</sequence>
<evidence type="ECO:0000313" key="2">
    <source>
        <dbReference type="EMBL" id="MBD8018258.1"/>
    </source>
</evidence>
<proteinExistence type="predicted"/>
<dbReference type="CDD" id="cd02440">
    <property type="entry name" value="AdoMet_MTases"/>
    <property type="match status" value="1"/>
</dbReference>
<gene>
    <name evidence="2" type="ORF">H9628_07215</name>
</gene>
<dbReference type="Proteomes" id="UP000626242">
    <property type="component" value="Unassembled WGS sequence"/>
</dbReference>
<evidence type="ECO:0000259" key="1">
    <source>
        <dbReference type="Pfam" id="PF08241"/>
    </source>
</evidence>
<protein>
    <submittedName>
        <fullName evidence="2">Methyltransferase domain-containing protein</fullName>
    </submittedName>
</protein>
<dbReference type="SUPFAM" id="SSF53335">
    <property type="entry name" value="S-adenosyl-L-methionine-dependent methyltransferases"/>
    <property type="match status" value="1"/>
</dbReference>
<keyword evidence="3" id="KW-1185">Reference proteome</keyword>
<dbReference type="Gene3D" id="3.40.50.150">
    <property type="entry name" value="Vaccinia Virus protein VP39"/>
    <property type="match status" value="1"/>
</dbReference>
<comment type="caution">
    <text evidence="2">The sequence shown here is derived from an EMBL/GenBank/DDBJ whole genome shotgun (WGS) entry which is preliminary data.</text>
</comment>
<dbReference type="PANTHER" id="PTHR43591">
    <property type="entry name" value="METHYLTRANSFERASE"/>
    <property type="match status" value="1"/>
</dbReference>
<dbReference type="InterPro" id="IPR029063">
    <property type="entry name" value="SAM-dependent_MTases_sf"/>
</dbReference>
<dbReference type="GO" id="GO:0032259">
    <property type="term" value="P:methylation"/>
    <property type="evidence" value="ECO:0007669"/>
    <property type="project" value="UniProtKB-KW"/>
</dbReference>
<dbReference type="Pfam" id="PF08241">
    <property type="entry name" value="Methyltransf_11"/>
    <property type="match status" value="1"/>
</dbReference>
<dbReference type="RefSeq" id="WP_251833452.1">
    <property type="nucleotide sequence ID" value="NZ_JACSPS010000002.1"/>
</dbReference>
<name>A0ABR8WMT4_9FLAO</name>